<evidence type="ECO:0000313" key="7">
    <source>
        <dbReference type="Proteomes" id="UP000192342"/>
    </source>
</evidence>
<dbReference type="EMBL" id="AQQV01000002">
    <property type="protein sequence ID" value="ORE87190.1"/>
    <property type="molecule type" value="Genomic_DNA"/>
</dbReference>
<dbReference type="Proteomes" id="UP000192342">
    <property type="component" value="Unassembled WGS sequence"/>
</dbReference>
<keyword evidence="7" id="KW-1185">Reference proteome</keyword>
<gene>
    <name evidence="6" type="ORF">ATO7_09122</name>
</gene>
<dbReference type="PANTHER" id="PTHR43563">
    <property type="entry name" value="AMINE OXIDASE"/>
    <property type="match status" value="1"/>
</dbReference>
<sequence length="450" mass="49121">MSTPTTDCDVLVVGAGLAGLKAARELTAAGKRVRVLEARDRVGGRSKPGEICGHTIDLGGQWVGPDQKRLLAEAAALGVNTCPQYVEGDSLLHFDGKRRRYASDIPPLSPLALLEIALLERRWRREAGSLPVGAAWSAPQAAQWDSESVASWMRKHVRTRDARQFLRVVTRALLCAEPEQVSYLCMLEYMRQGKDLRTLLDVTGGAQQDKFVGGAWQIPKRMADQLGQCITLNSPVLGIDQHADAVTVHTAQADYRATQVIIATPPALAAKIDYNQPLPSRRWGLLQRMPMGAVIKIHVAYPTAFWRQRGLNGAVASNDRIFNVVFDQTPADQSIGILVGFMDGAHAVEMSTRGEQARRDQVIADLVSYFGDDAAQPIGYVDQDWTQEAWSLGGYVAHMPPGVMTQYGPSLREPCGRIHWAGTETATQWCGYLDGALQSGQRAAEEILGG</sequence>
<proteinExistence type="inferred from homology"/>
<dbReference type="STRING" id="1317117.ATO7_09122"/>
<dbReference type="GO" id="GO:0016491">
    <property type="term" value="F:oxidoreductase activity"/>
    <property type="evidence" value="ECO:0007669"/>
    <property type="project" value="UniProtKB-KW"/>
</dbReference>
<name>A0A1Y1SDX1_9GAMM</name>
<evidence type="ECO:0000256" key="2">
    <source>
        <dbReference type="ARBA" id="ARBA00005995"/>
    </source>
</evidence>
<evidence type="ECO:0000256" key="1">
    <source>
        <dbReference type="ARBA" id="ARBA00001974"/>
    </source>
</evidence>
<dbReference type="Pfam" id="PF01593">
    <property type="entry name" value="Amino_oxidase"/>
    <property type="match status" value="1"/>
</dbReference>
<dbReference type="InterPro" id="IPR036188">
    <property type="entry name" value="FAD/NAD-bd_sf"/>
</dbReference>
<feature type="binding site" evidence="4">
    <location>
        <position position="341"/>
    </location>
    <ligand>
        <name>substrate</name>
    </ligand>
</feature>
<reference evidence="6 7" key="1">
    <citation type="submission" date="2013-04" db="EMBL/GenBank/DDBJ databases">
        <title>Oceanococcus atlanticus 22II-S10r2 Genome Sequencing.</title>
        <authorList>
            <person name="Lai Q."/>
            <person name="Li G."/>
            <person name="Shao Z."/>
        </authorList>
    </citation>
    <scope>NUCLEOTIDE SEQUENCE [LARGE SCALE GENOMIC DNA]</scope>
    <source>
        <strain evidence="6 7">22II-S10r2</strain>
    </source>
</reference>
<comment type="cofactor">
    <cofactor evidence="1">
        <name>FAD</name>
        <dbReference type="ChEBI" id="CHEBI:57692"/>
    </cofactor>
</comment>
<dbReference type="InterPro" id="IPR001613">
    <property type="entry name" value="Flavin_amine_oxidase"/>
</dbReference>
<dbReference type="OrthoDB" id="337830at2"/>
<protein>
    <submittedName>
        <fullName evidence="6">Monoamine oxidase</fullName>
    </submittedName>
</protein>
<keyword evidence="3" id="KW-0560">Oxidoreductase</keyword>
<dbReference type="RefSeq" id="WP_083561391.1">
    <property type="nucleotide sequence ID" value="NZ_AQQV01000002.1"/>
</dbReference>
<dbReference type="Gene3D" id="1.10.405.10">
    <property type="entry name" value="Guanine Nucleotide Dissociation Inhibitor, domain 1"/>
    <property type="match status" value="1"/>
</dbReference>
<evidence type="ECO:0000259" key="5">
    <source>
        <dbReference type="Pfam" id="PF01593"/>
    </source>
</evidence>
<feature type="domain" description="Amine oxidase" evidence="5">
    <location>
        <begin position="17"/>
        <end position="448"/>
    </location>
</feature>
<dbReference type="SUPFAM" id="SSF54373">
    <property type="entry name" value="FAD-linked reductases, C-terminal domain"/>
    <property type="match status" value="1"/>
</dbReference>
<dbReference type="SUPFAM" id="SSF51905">
    <property type="entry name" value="FAD/NAD(P)-binding domain"/>
    <property type="match status" value="1"/>
</dbReference>
<dbReference type="InterPro" id="IPR002937">
    <property type="entry name" value="Amino_oxidase"/>
</dbReference>
<feature type="binding site" evidence="4">
    <location>
        <position position="424"/>
    </location>
    <ligand>
        <name>FAD</name>
        <dbReference type="ChEBI" id="CHEBI:57692"/>
    </ligand>
</feature>
<organism evidence="6 7">
    <name type="scientific">Oceanococcus atlanticus</name>
    <dbReference type="NCBI Taxonomy" id="1317117"/>
    <lineage>
        <taxon>Bacteria</taxon>
        <taxon>Pseudomonadati</taxon>
        <taxon>Pseudomonadota</taxon>
        <taxon>Gammaproteobacteria</taxon>
        <taxon>Chromatiales</taxon>
        <taxon>Oceanococcaceae</taxon>
        <taxon>Oceanococcus</taxon>
    </lineage>
</organism>
<dbReference type="Gene3D" id="3.50.50.60">
    <property type="entry name" value="FAD/NAD(P)-binding domain"/>
    <property type="match status" value="1"/>
</dbReference>
<dbReference type="PANTHER" id="PTHR43563:SF1">
    <property type="entry name" value="AMINE OXIDASE [FLAVIN-CONTAINING] B"/>
    <property type="match status" value="1"/>
</dbReference>
<comment type="similarity">
    <text evidence="2">Belongs to the flavin monoamine oxidase family.</text>
</comment>
<evidence type="ECO:0000313" key="6">
    <source>
        <dbReference type="EMBL" id="ORE87190.1"/>
    </source>
</evidence>
<dbReference type="InterPro" id="IPR050703">
    <property type="entry name" value="Flavin_MAO"/>
</dbReference>
<dbReference type="PRINTS" id="PR00757">
    <property type="entry name" value="AMINEOXDASEF"/>
</dbReference>
<dbReference type="AlphaFoldDB" id="A0A1Y1SDX1"/>
<feature type="binding site" evidence="4">
    <location>
        <position position="236"/>
    </location>
    <ligand>
        <name>FAD</name>
        <dbReference type="ChEBI" id="CHEBI:57692"/>
    </ligand>
</feature>
<evidence type="ECO:0000256" key="3">
    <source>
        <dbReference type="ARBA" id="ARBA00023002"/>
    </source>
</evidence>
<dbReference type="Gene3D" id="3.90.660.10">
    <property type="match status" value="1"/>
</dbReference>
<accession>A0A1Y1SDX1</accession>
<feature type="binding site" evidence="4">
    <location>
        <begin position="37"/>
        <end position="38"/>
    </location>
    <ligand>
        <name>FAD</name>
        <dbReference type="ChEBI" id="CHEBI:57692"/>
    </ligand>
</feature>
<comment type="caution">
    <text evidence="6">The sequence shown here is derived from an EMBL/GenBank/DDBJ whole genome shotgun (WGS) entry which is preliminary data.</text>
</comment>
<evidence type="ECO:0000256" key="4">
    <source>
        <dbReference type="PIRSR" id="PIRSR601613-1"/>
    </source>
</evidence>